<evidence type="ECO:0000256" key="8">
    <source>
        <dbReference type="SAM" id="Phobius"/>
    </source>
</evidence>
<feature type="transmembrane region" description="Helical" evidence="8">
    <location>
        <begin position="174"/>
        <end position="192"/>
    </location>
</feature>
<evidence type="ECO:0000256" key="4">
    <source>
        <dbReference type="ARBA" id="ARBA00022989"/>
    </source>
</evidence>
<protein>
    <submittedName>
        <fullName evidence="9">HlyIII-domain-containing protein</fullName>
    </submittedName>
</protein>
<dbReference type="PANTHER" id="PTHR20855:SF52">
    <property type="entry name" value="ADIPONECTIN RECEPTOR PROTEIN"/>
    <property type="match status" value="1"/>
</dbReference>
<dbReference type="AlphaFoldDB" id="A0AAN6WTX4"/>
<evidence type="ECO:0000313" key="10">
    <source>
        <dbReference type="Proteomes" id="UP001302126"/>
    </source>
</evidence>
<comment type="caution">
    <text evidence="9">The sequence shown here is derived from an EMBL/GenBank/DDBJ whole genome shotgun (WGS) entry which is preliminary data.</text>
</comment>
<comment type="subcellular location">
    <subcellularLocation>
        <location evidence="1">Membrane</location>
        <topology evidence="1">Multi-pass membrane protein</topology>
    </subcellularLocation>
</comment>
<dbReference type="Pfam" id="PF03006">
    <property type="entry name" value="HlyIII"/>
    <property type="match status" value="1"/>
</dbReference>
<keyword evidence="3 8" id="KW-0812">Transmembrane</keyword>
<feature type="binding site" evidence="6">
    <location>
        <position position="210"/>
    </location>
    <ligand>
        <name>Zn(2+)</name>
        <dbReference type="ChEBI" id="CHEBI:29105"/>
    </ligand>
</feature>
<dbReference type="InterPro" id="IPR004254">
    <property type="entry name" value="AdipoR/HlyIII-related"/>
</dbReference>
<feature type="binding site" evidence="6">
    <location>
        <position position="214"/>
    </location>
    <ligand>
        <name>Zn(2+)</name>
        <dbReference type="ChEBI" id="CHEBI:29105"/>
    </ligand>
</feature>
<feature type="transmembrane region" description="Helical" evidence="8">
    <location>
        <begin position="74"/>
        <end position="95"/>
    </location>
</feature>
<accession>A0AAN6WTX4</accession>
<evidence type="ECO:0000256" key="6">
    <source>
        <dbReference type="PIRSR" id="PIRSR604254-1"/>
    </source>
</evidence>
<keyword evidence="10" id="KW-1185">Reference proteome</keyword>
<evidence type="ECO:0000256" key="7">
    <source>
        <dbReference type="SAM" id="MobiDB-lite"/>
    </source>
</evidence>
<evidence type="ECO:0000256" key="1">
    <source>
        <dbReference type="ARBA" id="ARBA00004141"/>
    </source>
</evidence>
<evidence type="ECO:0000256" key="3">
    <source>
        <dbReference type="ARBA" id="ARBA00022692"/>
    </source>
</evidence>
<sequence length="248" mass="28494">MTHHRFPSQAPNQASPRYHAEKKPPKQPRFLLNNTEVPDWYTDPYLITEYRPVTHSVRFCFESLAYLHNETVNIYSHLIPAVISVLFATPTAAYFQREFPAATRGDRLILGSFVSGIYIGFYCEPKFQRLYWSMIVQSFATISFVATGLSAFAPIIHAASIFPYAQLDKQAGLRFYYIEGAIVLIGVVFYISRFPEAWRPGKFDIWGASHEIFHVLVVISAIVHLYGILTAFRWNYENPRCPNPSILF</sequence>
<comment type="similarity">
    <text evidence="2">Belongs to the ADIPOR family.</text>
</comment>
<reference evidence="9" key="2">
    <citation type="submission" date="2023-05" db="EMBL/GenBank/DDBJ databases">
        <authorList>
            <consortium name="Lawrence Berkeley National Laboratory"/>
            <person name="Steindorff A."/>
            <person name="Hensen N."/>
            <person name="Bonometti L."/>
            <person name="Westerberg I."/>
            <person name="Brannstrom I.O."/>
            <person name="Guillou S."/>
            <person name="Cros-Aarteil S."/>
            <person name="Calhoun S."/>
            <person name="Haridas S."/>
            <person name="Kuo A."/>
            <person name="Mondo S."/>
            <person name="Pangilinan J."/>
            <person name="Riley R."/>
            <person name="Labutti K."/>
            <person name="Andreopoulos B."/>
            <person name="Lipzen A."/>
            <person name="Chen C."/>
            <person name="Yanf M."/>
            <person name="Daum C."/>
            <person name="Ng V."/>
            <person name="Clum A."/>
            <person name="Ohm R."/>
            <person name="Martin F."/>
            <person name="Silar P."/>
            <person name="Natvig D."/>
            <person name="Lalanne C."/>
            <person name="Gautier V."/>
            <person name="Ament-Velasquez S.L."/>
            <person name="Kruys A."/>
            <person name="Hutchinson M.I."/>
            <person name="Powell A.J."/>
            <person name="Barry K."/>
            <person name="Miller A.N."/>
            <person name="Grigoriev I.V."/>
            <person name="Debuchy R."/>
            <person name="Gladieux P."/>
            <person name="Thoren M.H."/>
            <person name="Johannesson H."/>
        </authorList>
    </citation>
    <scope>NUCLEOTIDE SEQUENCE</scope>
    <source>
        <strain evidence="9">PSN309</strain>
    </source>
</reference>
<dbReference type="PANTHER" id="PTHR20855">
    <property type="entry name" value="ADIPOR/PROGESTIN RECEPTOR-RELATED"/>
    <property type="match status" value="1"/>
</dbReference>
<keyword evidence="6" id="KW-0862">Zinc</keyword>
<feature type="transmembrane region" description="Helical" evidence="8">
    <location>
        <begin position="212"/>
        <end position="232"/>
    </location>
</feature>
<organism evidence="9 10">
    <name type="scientific">Podospora australis</name>
    <dbReference type="NCBI Taxonomy" id="1536484"/>
    <lineage>
        <taxon>Eukaryota</taxon>
        <taxon>Fungi</taxon>
        <taxon>Dikarya</taxon>
        <taxon>Ascomycota</taxon>
        <taxon>Pezizomycotina</taxon>
        <taxon>Sordariomycetes</taxon>
        <taxon>Sordariomycetidae</taxon>
        <taxon>Sordariales</taxon>
        <taxon>Podosporaceae</taxon>
        <taxon>Podospora</taxon>
    </lineage>
</organism>
<feature type="transmembrane region" description="Helical" evidence="8">
    <location>
        <begin position="107"/>
        <end position="123"/>
    </location>
</feature>
<keyword evidence="6" id="KW-0479">Metal-binding</keyword>
<evidence type="ECO:0000256" key="5">
    <source>
        <dbReference type="ARBA" id="ARBA00023136"/>
    </source>
</evidence>
<feature type="region of interest" description="Disordered" evidence="7">
    <location>
        <begin position="1"/>
        <end position="27"/>
    </location>
</feature>
<dbReference type="Proteomes" id="UP001302126">
    <property type="component" value="Unassembled WGS sequence"/>
</dbReference>
<reference evidence="9" key="1">
    <citation type="journal article" date="2023" name="Mol. Phylogenet. Evol.">
        <title>Genome-scale phylogeny and comparative genomics of the fungal order Sordariales.</title>
        <authorList>
            <person name="Hensen N."/>
            <person name="Bonometti L."/>
            <person name="Westerberg I."/>
            <person name="Brannstrom I.O."/>
            <person name="Guillou S."/>
            <person name="Cros-Aarteil S."/>
            <person name="Calhoun S."/>
            <person name="Haridas S."/>
            <person name="Kuo A."/>
            <person name="Mondo S."/>
            <person name="Pangilinan J."/>
            <person name="Riley R."/>
            <person name="LaButti K."/>
            <person name="Andreopoulos B."/>
            <person name="Lipzen A."/>
            <person name="Chen C."/>
            <person name="Yan M."/>
            <person name="Daum C."/>
            <person name="Ng V."/>
            <person name="Clum A."/>
            <person name="Steindorff A."/>
            <person name="Ohm R.A."/>
            <person name="Martin F."/>
            <person name="Silar P."/>
            <person name="Natvig D.O."/>
            <person name="Lalanne C."/>
            <person name="Gautier V."/>
            <person name="Ament-Velasquez S.L."/>
            <person name="Kruys A."/>
            <person name="Hutchinson M.I."/>
            <person name="Powell A.J."/>
            <person name="Barry K."/>
            <person name="Miller A.N."/>
            <person name="Grigoriev I.V."/>
            <person name="Debuchy R."/>
            <person name="Gladieux P."/>
            <person name="Hiltunen Thoren M."/>
            <person name="Johannesson H."/>
        </authorList>
    </citation>
    <scope>NUCLEOTIDE SEQUENCE</scope>
    <source>
        <strain evidence="9">PSN309</strain>
    </source>
</reference>
<proteinExistence type="inferred from homology"/>
<dbReference type="GO" id="GO:0016020">
    <property type="term" value="C:membrane"/>
    <property type="evidence" value="ECO:0007669"/>
    <property type="project" value="UniProtKB-SubCell"/>
</dbReference>
<dbReference type="EMBL" id="MU864403">
    <property type="protein sequence ID" value="KAK4187426.1"/>
    <property type="molecule type" value="Genomic_DNA"/>
</dbReference>
<dbReference type="GO" id="GO:0038023">
    <property type="term" value="F:signaling receptor activity"/>
    <property type="evidence" value="ECO:0007669"/>
    <property type="project" value="TreeGrafter"/>
</dbReference>
<dbReference type="GO" id="GO:0046872">
    <property type="term" value="F:metal ion binding"/>
    <property type="evidence" value="ECO:0007669"/>
    <property type="project" value="UniProtKB-KW"/>
</dbReference>
<dbReference type="GO" id="GO:0006882">
    <property type="term" value="P:intracellular zinc ion homeostasis"/>
    <property type="evidence" value="ECO:0007669"/>
    <property type="project" value="TreeGrafter"/>
</dbReference>
<evidence type="ECO:0000256" key="2">
    <source>
        <dbReference type="ARBA" id="ARBA00007018"/>
    </source>
</evidence>
<gene>
    <name evidence="9" type="ORF">QBC35DRAFT_552066</name>
</gene>
<keyword evidence="4 8" id="KW-1133">Transmembrane helix</keyword>
<name>A0AAN6WTX4_9PEZI</name>
<feature type="transmembrane region" description="Helical" evidence="8">
    <location>
        <begin position="135"/>
        <end position="162"/>
    </location>
</feature>
<keyword evidence="5 8" id="KW-0472">Membrane</keyword>
<evidence type="ECO:0000313" key="9">
    <source>
        <dbReference type="EMBL" id="KAK4187426.1"/>
    </source>
</evidence>